<dbReference type="InterPro" id="IPR038763">
    <property type="entry name" value="DHH_sf"/>
</dbReference>
<evidence type="ECO:0000256" key="12">
    <source>
        <dbReference type="RuleBase" id="RU003953"/>
    </source>
</evidence>
<dbReference type="InterPro" id="IPR046342">
    <property type="entry name" value="CBS_dom_sf"/>
</dbReference>
<evidence type="ECO:0000256" key="10">
    <source>
        <dbReference type="ARBA" id="ARBA00022884"/>
    </source>
</evidence>
<dbReference type="AlphaFoldDB" id="A0A4P7UKY3"/>
<dbReference type="Pfam" id="PF12627">
    <property type="entry name" value="PolyA_pol_RNAbd"/>
    <property type="match status" value="1"/>
</dbReference>
<dbReference type="InterPro" id="IPR000644">
    <property type="entry name" value="CBS_dom"/>
</dbReference>
<dbReference type="InterPro" id="IPR032828">
    <property type="entry name" value="PolyA_RNA-bd"/>
</dbReference>
<dbReference type="GO" id="GO:0000049">
    <property type="term" value="F:tRNA binding"/>
    <property type="evidence" value="ECO:0007669"/>
    <property type="project" value="UniProtKB-KW"/>
</dbReference>
<dbReference type="Proteomes" id="UP000297065">
    <property type="component" value="Chromosome"/>
</dbReference>
<gene>
    <name evidence="15" type="ORF">DDIC_06325</name>
</gene>
<keyword evidence="6" id="KW-0548">Nucleotidyltransferase</keyword>
<keyword evidence="11" id="KW-0129">CBS domain</keyword>
<evidence type="ECO:0000256" key="11">
    <source>
        <dbReference type="PROSITE-ProRule" id="PRU00703"/>
    </source>
</evidence>
<dbReference type="Pfam" id="PF00571">
    <property type="entry name" value="CBS"/>
    <property type="match status" value="1"/>
</dbReference>
<evidence type="ECO:0000256" key="3">
    <source>
        <dbReference type="ARBA" id="ARBA00022555"/>
    </source>
</evidence>
<evidence type="ECO:0000256" key="7">
    <source>
        <dbReference type="ARBA" id="ARBA00022723"/>
    </source>
</evidence>
<evidence type="ECO:0000256" key="13">
    <source>
        <dbReference type="SAM" id="MobiDB-lite"/>
    </source>
</evidence>
<comment type="similarity">
    <text evidence="2 12">Belongs to the tRNA nucleotidyltransferase/poly(A) polymerase family.</text>
</comment>
<dbReference type="SUPFAM" id="SSF81301">
    <property type="entry name" value="Nucleotidyltransferase"/>
    <property type="match status" value="1"/>
</dbReference>
<accession>A0A4P7UKY3</accession>
<dbReference type="PANTHER" id="PTHR47788">
    <property type="entry name" value="POLYA POLYMERASE"/>
    <property type="match status" value="1"/>
</dbReference>
<dbReference type="Gene3D" id="3.10.310.30">
    <property type="match status" value="1"/>
</dbReference>
<dbReference type="GO" id="GO:0016779">
    <property type="term" value="F:nucleotidyltransferase activity"/>
    <property type="evidence" value="ECO:0007669"/>
    <property type="project" value="UniProtKB-KW"/>
</dbReference>
<dbReference type="EMBL" id="CP036295">
    <property type="protein sequence ID" value="QCC85498.1"/>
    <property type="molecule type" value="Genomic_DNA"/>
</dbReference>
<dbReference type="SUPFAM" id="SSF81891">
    <property type="entry name" value="Poly A polymerase C-terminal region-like"/>
    <property type="match status" value="1"/>
</dbReference>
<dbReference type="CDD" id="cd05398">
    <property type="entry name" value="NT_ClassII-CCAase"/>
    <property type="match status" value="1"/>
</dbReference>
<keyword evidence="4 12" id="KW-0808">Transferase</keyword>
<evidence type="ECO:0000256" key="9">
    <source>
        <dbReference type="ARBA" id="ARBA00022842"/>
    </source>
</evidence>
<evidence type="ECO:0000313" key="16">
    <source>
        <dbReference type="Proteomes" id="UP000297065"/>
    </source>
</evidence>
<dbReference type="GO" id="GO:0008033">
    <property type="term" value="P:tRNA processing"/>
    <property type="evidence" value="ECO:0007669"/>
    <property type="project" value="UniProtKB-KW"/>
</dbReference>
<name>A0A4P7UKY3_DESDE</name>
<dbReference type="GO" id="GO:0046872">
    <property type="term" value="F:metal ion binding"/>
    <property type="evidence" value="ECO:0007669"/>
    <property type="project" value="UniProtKB-KW"/>
</dbReference>
<proteinExistence type="inferred from homology"/>
<feature type="compositionally biased region" description="Polar residues" evidence="13">
    <location>
        <begin position="919"/>
        <end position="928"/>
    </location>
</feature>
<evidence type="ECO:0000256" key="2">
    <source>
        <dbReference type="ARBA" id="ARBA00007265"/>
    </source>
</evidence>
<protein>
    <submittedName>
        <fullName evidence="15">CBS domain-containing protein</fullName>
    </submittedName>
</protein>
<comment type="cofactor">
    <cofactor evidence="1">
        <name>Mg(2+)</name>
        <dbReference type="ChEBI" id="CHEBI:18420"/>
    </cofactor>
</comment>
<dbReference type="Pfam" id="PF01743">
    <property type="entry name" value="PolyA_pol"/>
    <property type="match status" value="1"/>
</dbReference>
<dbReference type="Gene3D" id="3.10.580.10">
    <property type="entry name" value="CBS-domain"/>
    <property type="match status" value="1"/>
</dbReference>
<evidence type="ECO:0000259" key="14">
    <source>
        <dbReference type="PROSITE" id="PS51371"/>
    </source>
</evidence>
<keyword evidence="8" id="KW-0547">Nucleotide-binding</keyword>
<dbReference type="SUPFAM" id="SSF54631">
    <property type="entry name" value="CBS-domain pair"/>
    <property type="match status" value="1"/>
</dbReference>
<evidence type="ECO:0000256" key="8">
    <source>
        <dbReference type="ARBA" id="ARBA00022741"/>
    </source>
</evidence>
<evidence type="ECO:0000256" key="1">
    <source>
        <dbReference type="ARBA" id="ARBA00001946"/>
    </source>
</evidence>
<dbReference type="InterPro" id="IPR052390">
    <property type="entry name" value="tRNA_nt/polyA_polymerase"/>
</dbReference>
<dbReference type="GO" id="GO:0000166">
    <property type="term" value="F:nucleotide binding"/>
    <property type="evidence" value="ECO:0007669"/>
    <property type="project" value="UniProtKB-KW"/>
</dbReference>
<feature type="region of interest" description="Disordered" evidence="13">
    <location>
        <begin position="1"/>
        <end position="21"/>
    </location>
</feature>
<feature type="region of interest" description="Disordered" evidence="13">
    <location>
        <begin position="904"/>
        <end position="928"/>
    </location>
</feature>
<evidence type="ECO:0000313" key="15">
    <source>
        <dbReference type="EMBL" id="QCC85498.1"/>
    </source>
</evidence>
<evidence type="ECO:0000256" key="6">
    <source>
        <dbReference type="ARBA" id="ARBA00022695"/>
    </source>
</evidence>
<evidence type="ECO:0000256" key="5">
    <source>
        <dbReference type="ARBA" id="ARBA00022694"/>
    </source>
</evidence>
<keyword evidence="3" id="KW-0820">tRNA-binding</keyword>
<dbReference type="SMART" id="SM00116">
    <property type="entry name" value="CBS"/>
    <property type="match status" value="1"/>
</dbReference>
<organism evidence="15 16">
    <name type="scientific">Desulfovibrio desulfuricans</name>
    <dbReference type="NCBI Taxonomy" id="876"/>
    <lineage>
        <taxon>Bacteria</taxon>
        <taxon>Pseudomonadati</taxon>
        <taxon>Thermodesulfobacteriota</taxon>
        <taxon>Desulfovibrionia</taxon>
        <taxon>Desulfovibrionales</taxon>
        <taxon>Desulfovibrionaceae</taxon>
        <taxon>Desulfovibrio</taxon>
    </lineage>
</organism>
<keyword evidence="7" id="KW-0479">Metal-binding</keyword>
<dbReference type="Gene3D" id="1.10.3090.10">
    <property type="entry name" value="cca-adding enzyme, domain 2"/>
    <property type="match status" value="1"/>
</dbReference>
<keyword evidence="9" id="KW-0460">Magnesium</keyword>
<dbReference type="SUPFAM" id="SSF64182">
    <property type="entry name" value="DHH phosphoesterases"/>
    <property type="match status" value="1"/>
</dbReference>
<dbReference type="OrthoDB" id="9805698at2"/>
<dbReference type="InterPro" id="IPR002646">
    <property type="entry name" value="PolA_pol_head_dom"/>
</dbReference>
<dbReference type="PROSITE" id="PS51371">
    <property type="entry name" value="CBS"/>
    <property type="match status" value="1"/>
</dbReference>
<evidence type="ECO:0000256" key="4">
    <source>
        <dbReference type="ARBA" id="ARBA00022679"/>
    </source>
</evidence>
<feature type="compositionally biased region" description="Basic and acidic residues" evidence="13">
    <location>
        <begin position="905"/>
        <end position="918"/>
    </location>
</feature>
<dbReference type="PANTHER" id="PTHR47788:SF1">
    <property type="entry name" value="A-ADDING TRNA NUCLEOTIDYLTRANSFERASE"/>
    <property type="match status" value="1"/>
</dbReference>
<dbReference type="InterPro" id="IPR043519">
    <property type="entry name" value="NT_sf"/>
</dbReference>
<dbReference type="Gene3D" id="3.90.1640.10">
    <property type="entry name" value="inorganic pyrophosphatase (n-terminal core)"/>
    <property type="match status" value="1"/>
</dbReference>
<feature type="domain" description="CBS" evidence="14">
    <location>
        <begin position="403"/>
        <end position="461"/>
    </location>
</feature>
<dbReference type="Gene3D" id="3.30.460.10">
    <property type="entry name" value="Beta Polymerase, domain 2"/>
    <property type="match status" value="1"/>
</dbReference>
<keyword evidence="5" id="KW-0819">tRNA processing</keyword>
<reference evidence="15 16" key="1">
    <citation type="submission" date="2019-02" db="EMBL/GenBank/DDBJ databases">
        <title>Complete Genome Sequence of Desulfovibrio desulfuricans IC1, a Sulfonate Utilizing Anaerobe.</title>
        <authorList>
            <person name="Day L.A."/>
            <person name="De Leon K.B."/>
            <person name="Wall J.D."/>
        </authorList>
    </citation>
    <scope>NUCLEOTIDE SEQUENCE [LARGE SCALE GENOMIC DNA]</scope>
    <source>
        <strain evidence="15 16">IC1</strain>
    </source>
</reference>
<keyword evidence="10 12" id="KW-0694">RNA-binding</keyword>
<sequence>MPDQPGAPACAQDAARPDGSGPQGVTLITCHANADFDAFAAMLAARFLYEPHVLLFPGTQERGLQKLVAGLDCKALGITETAAIPWQTINRLVVVDTRQRGRISHVSQLLDRPDVAVELWDHHPDTADDITTPHTHLAHIGSVTSLIVQAIADRGLSLTADDATLLGLGIYSDTGSFTYSSTTQADFQSAAWLLGQGMDLNRVDALAAHELTSLHIQALNSLLESTQTYSINNVQVAISEAAMEHYLGDFAYLAHRLMEMEKFSVLFAIGLMDDRIQVVARSRDEAINVGDICAALGGGGHAYAASASVRSMTVHEVRDVILRHLYAQAYPDKTAREYMSSPAVGVESAASIHDADELMLHFGLKAVPVFEPGTRVCVGLLDALTASRASAHGLGAYTVEDYMTRRIITLPPDATLKDLTTTIVGGRQRLVPIVDSSKVVGVVTRTDLINVFAQEPGHMPEPRTTGSKERNLGKLINDRLPRASRELLHLAGRLGRELGLPVYTVGGFVRDLLLQRPNQDIDLVVEGNGIALARALARELNGRVREHQKFLTSVVIYKDENGEQARIDVATARLEYYEYPAALPTVELSSIKMDLFRRDFSINALAVRLDCEPFGQMVDFFGGQRDVKERVIRVLHTLSFVEDPTRCLRAVRFEQRYNFHIGAGTEKLIKNALKLKLMDKLSGARLFHEFQHICDENDPTACITRLDQLGVFEAISPLLALNPTKKSLLLRLQETLTWYRLLYFEQAAQPWLAYFLALNYNLSYADTANHYQRMGLPEPQRADVFRQREHMRAVRGKLESWQKDHETGRAKISALCALLRPLSLEFLLCLMADTTNAALQKNISRYITLWRRQKADVGGEDLLAMGLQPGPAFGRILEAVLTAKLDGLAATTEQQLELARTLARQADENSDTEKEEQATRNSSLAQRL</sequence>